<dbReference type="Proteomes" id="UP000280188">
    <property type="component" value="Chromosome"/>
</dbReference>
<feature type="compositionally biased region" description="Basic and acidic residues" evidence="1">
    <location>
        <begin position="85"/>
        <end position="94"/>
    </location>
</feature>
<evidence type="ECO:0000313" key="3">
    <source>
        <dbReference type="Proteomes" id="UP000280188"/>
    </source>
</evidence>
<dbReference type="AlphaFoldDB" id="A0A2Z6INY5"/>
<gene>
    <name evidence="2" type="ORF">AFERRID_29230</name>
</gene>
<accession>A0A2Z6INY5</accession>
<protein>
    <submittedName>
        <fullName evidence="2">Uncharacterized protein</fullName>
    </submittedName>
</protein>
<feature type="region of interest" description="Disordered" evidence="1">
    <location>
        <begin position="71"/>
        <end position="94"/>
    </location>
</feature>
<organism evidence="2 3">
    <name type="scientific">Acidithiobacillus ferridurans</name>
    <dbReference type="NCBI Taxonomy" id="1232575"/>
    <lineage>
        <taxon>Bacteria</taxon>
        <taxon>Pseudomonadati</taxon>
        <taxon>Pseudomonadota</taxon>
        <taxon>Acidithiobacillia</taxon>
        <taxon>Acidithiobacillales</taxon>
        <taxon>Acidithiobacillaceae</taxon>
        <taxon>Acidithiobacillus</taxon>
    </lineage>
</organism>
<evidence type="ECO:0000256" key="1">
    <source>
        <dbReference type="SAM" id="MobiDB-lite"/>
    </source>
</evidence>
<proteinExistence type="predicted"/>
<evidence type="ECO:0000313" key="2">
    <source>
        <dbReference type="EMBL" id="BBF66705.1"/>
    </source>
</evidence>
<name>A0A2Z6INY5_ACIFI</name>
<keyword evidence="3" id="KW-1185">Reference proteome</keyword>
<dbReference type="EMBL" id="AP018795">
    <property type="protein sequence ID" value="BBF66705.1"/>
    <property type="molecule type" value="Genomic_DNA"/>
</dbReference>
<sequence>MNSVNPNDYSALMPYLSEPERAEMEALLAAEPEPVEIVFSVIRPDLSVQAHLLREPGGGLRELSTDEIATRGLPAPTPEVNGGFRRGDFCETIP</sequence>
<dbReference type="KEGG" id="afj:AFERRID_29230"/>
<reference evidence="2 3" key="1">
    <citation type="journal article" date="2018" name="Microbiol. Resour. Announc.">
        <title>Complete Genome Sequence of Acidithiobacillus ferridurans JCM 18981.</title>
        <authorList>
            <person name="Miyauchi T."/>
            <person name="Kouzuma A."/>
            <person name="Abe T."/>
            <person name="Watanabe K."/>
        </authorList>
    </citation>
    <scope>NUCLEOTIDE SEQUENCE [LARGE SCALE GENOMIC DNA]</scope>
    <source>
        <strain evidence="3">ATCC 33020 / DSM 29468 / JCM 18981 / 11Fe</strain>
    </source>
</reference>